<reference evidence="2" key="2">
    <citation type="journal article" date="2021" name="PeerJ">
        <title>Extensive microbial diversity within the chicken gut microbiome revealed by metagenomics and culture.</title>
        <authorList>
            <person name="Gilroy R."/>
            <person name="Ravi A."/>
            <person name="Getino M."/>
            <person name="Pursley I."/>
            <person name="Horton D.L."/>
            <person name="Alikhan N.F."/>
            <person name="Baker D."/>
            <person name="Gharbi K."/>
            <person name="Hall N."/>
            <person name="Watson M."/>
            <person name="Adriaenssens E.M."/>
            <person name="Foster-Nyarko E."/>
            <person name="Jarju S."/>
            <person name="Secka A."/>
            <person name="Antonio M."/>
            <person name="Oren A."/>
            <person name="Chaudhuri R.R."/>
            <person name="La Ragione R."/>
            <person name="Hildebrand F."/>
            <person name="Pallen M.J."/>
        </authorList>
    </citation>
    <scope>NUCLEOTIDE SEQUENCE</scope>
    <source>
        <strain evidence="2">D5-748</strain>
    </source>
</reference>
<keyword evidence="2" id="KW-0808">Transferase</keyword>
<organism evidence="2 3">
    <name type="scientific">Candidatus Cryptobacteroides merdavium</name>
    <dbReference type="NCBI Taxonomy" id="2840769"/>
    <lineage>
        <taxon>Bacteria</taxon>
        <taxon>Pseudomonadati</taxon>
        <taxon>Bacteroidota</taxon>
        <taxon>Bacteroidia</taxon>
        <taxon>Bacteroidales</taxon>
        <taxon>Candidatus Cryptobacteroides</taxon>
    </lineage>
</organism>
<dbReference type="InterPro" id="IPR014867">
    <property type="entry name" value="Spore_coat_CotH_CotH2/3/7"/>
</dbReference>
<dbReference type="GO" id="GO:0016301">
    <property type="term" value="F:kinase activity"/>
    <property type="evidence" value="ECO:0007669"/>
    <property type="project" value="UniProtKB-KW"/>
</dbReference>
<reference evidence="2" key="1">
    <citation type="submission" date="2020-10" db="EMBL/GenBank/DDBJ databases">
        <authorList>
            <person name="Gilroy R."/>
        </authorList>
    </citation>
    <scope>NUCLEOTIDE SEQUENCE</scope>
    <source>
        <strain evidence="2">D5-748</strain>
    </source>
</reference>
<evidence type="ECO:0000256" key="1">
    <source>
        <dbReference type="SAM" id="SignalP"/>
    </source>
</evidence>
<evidence type="ECO:0000313" key="2">
    <source>
        <dbReference type="EMBL" id="MBO8445107.1"/>
    </source>
</evidence>
<dbReference type="AlphaFoldDB" id="A0A9D9EBZ5"/>
<dbReference type="EMBL" id="JADIMO010000064">
    <property type="protein sequence ID" value="MBO8445107.1"/>
    <property type="molecule type" value="Genomic_DNA"/>
</dbReference>
<evidence type="ECO:0000313" key="3">
    <source>
        <dbReference type="Proteomes" id="UP000823619"/>
    </source>
</evidence>
<keyword evidence="2" id="KW-0418">Kinase</keyword>
<sequence length="551" mass="63158">MMFNRIPYLACAFAAALFLTSCTEDIVHEEEPVPSGSGDCELLSFSLPAAPNGLDGALSFDYDKASSTFSAMYLKWIEKDSPEMLVPEFRTDGARVLLGGNEVVSGETAVSFAEDFILTVEAENGDTKDYVISLNCPQINTELPVLRLEPEREIADKENYVDTDVTLYSPFTDAGRWSPEDGAVEVRGRGNSTWILPKKPYRLKFPEKVSPIGLDHTKAKSWVILAHDMDKSLLRNHIAFEVSRILFNPSEDRHDPSAVLFTPCSQFVNVYMNDDYHGLYQMSDHMEQREGRIAVEELTDKDGADPEKITGGYIIETDIHEGNRYTAQKNIRMTYKYPDDEEYDPAQYEYISGFINEAERVLYSTDFTDPSSGWRRYFDERTLVDFVIAKEFCGDMDGYTATYMYKRRGVDKLFFGPVWDVDKGWDNDRRVPHPQYQPLDNLMIYAGFCMPPDVNYDWFQRLWDDATFRQSVAARWAEVRDRLVAKVDEVLKVQPAAMRKAIEANFTVWPFYYQASEEAKMPAATYEEELERISGLTERRAALLDRLFADF</sequence>
<feature type="signal peptide" evidence="1">
    <location>
        <begin position="1"/>
        <end position="23"/>
    </location>
</feature>
<feature type="chain" id="PRO_5038562998" evidence="1">
    <location>
        <begin position="24"/>
        <end position="551"/>
    </location>
</feature>
<comment type="caution">
    <text evidence="2">The sequence shown here is derived from an EMBL/GenBank/DDBJ whole genome shotgun (WGS) entry which is preliminary data.</text>
</comment>
<dbReference type="Proteomes" id="UP000823619">
    <property type="component" value="Unassembled WGS sequence"/>
</dbReference>
<accession>A0A9D9EBZ5</accession>
<keyword evidence="1" id="KW-0732">Signal</keyword>
<name>A0A9D9EBZ5_9BACT</name>
<gene>
    <name evidence="2" type="ORF">IAC23_05360</name>
</gene>
<protein>
    <submittedName>
        <fullName evidence="2">CotH kinase family protein</fullName>
    </submittedName>
</protein>
<proteinExistence type="predicted"/>
<dbReference type="PROSITE" id="PS51257">
    <property type="entry name" value="PROKAR_LIPOPROTEIN"/>
    <property type="match status" value="1"/>
</dbReference>
<dbReference type="Pfam" id="PF08757">
    <property type="entry name" value="CotH"/>
    <property type="match status" value="1"/>
</dbReference>